<dbReference type="AlphaFoldDB" id="A0A2H1IES1"/>
<reference evidence="2 3" key="1">
    <citation type="submission" date="2017-03" db="EMBL/GenBank/DDBJ databases">
        <authorList>
            <person name="Afonso C.L."/>
            <person name="Miller P.J."/>
            <person name="Scott M.A."/>
            <person name="Spackman E."/>
            <person name="Goraichik I."/>
            <person name="Dimitrov K.M."/>
            <person name="Suarez D.L."/>
            <person name="Swayne D.E."/>
        </authorList>
    </citation>
    <scope>NUCLEOTIDE SEQUENCE [LARGE SCALE GENOMIC DNA]</scope>
    <source>
        <strain evidence="2 3">CIP 102111</strain>
    </source>
</reference>
<evidence type="ECO:0000259" key="1">
    <source>
        <dbReference type="Pfam" id="PF05168"/>
    </source>
</evidence>
<name>A0A2H1IES1_9MICO</name>
<gene>
    <name evidence="2" type="ORF">BC102111_01169</name>
</gene>
<organism evidence="2 3">
    <name type="scientific">Brevibacterium casei CIP 102111</name>
    <dbReference type="NCBI Taxonomy" id="1255625"/>
    <lineage>
        <taxon>Bacteria</taxon>
        <taxon>Bacillati</taxon>
        <taxon>Actinomycetota</taxon>
        <taxon>Actinomycetes</taxon>
        <taxon>Micrococcales</taxon>
        <taxon>Brevibacteriaceae</taxon>
        <taxon>Brevibacterium</taxon>
    </lineage>
</organism>
<dbReference type="InterPro" id="IPR007842">
    <property type="entry name" value="HEPN_dom"/>
</dbReference>
<dbReference type="EMBL" id="FXZC01000002">
    <property type="protein sequence ID" value="SMX73492.1"/>
    <property type="molecule type" value="Genomic_DNA"/>
</dbReference>
<proteinExistence type="predicted"/>
<evidence type="ECO:0000313" key="3">
    <source>
        <dbReference type="Proteomes" id="UP000234333"/>
    </source>
</evidence>
<dbReference type="GeneID" id="99772819"/>
<dbReference type="Pfam" id="PF05168">
    <property type="entry name" value="HEPN"/>
    <property type="match status" value="1"/>
</dbReference>
<dbReference type="Gene3D" id="1.20.120.330">
    <property type="entry name" value="Nucleotidyltransferases domain 2"/>
    <property type="match status" value="1"/>
</dbReference>
<accession>A0A2H1IES1</accession>
<feature type="domain" description="HEPN" evidence="1">
    <location>
        <begin position="11"/>
        <end position="127"/>
    </location>
</feature>
<protein>
    <submittedName>
        <fullName evidence="2">HEPN domain-containing protein</fullName>
    </submittedName>
</protein>
<dbReference type="Proteomes" id="UP000234333">
    <property type="component" value="Unassembled WGS sequence"/>
</dbReference>
<sequence length="133" mass="14377">MARSEQQNSARLFLRKAQEYLDSAEDNLVLERLTVAGGDAVHAGICAKDAIVTALSGTTGKAKDHSRAARELRDVLGSRPVAADAERCLRQLVSAKSEIEYGTGLMSEAKAETLVRRARTLVATAKDIVVLRR</sequence>
<dbReference type="RefSeq" id="WP_101623789.1">
    <property type="nucleotide sequence ID" value="NZ_FXZC01000002.1"/>
</dbReference>
<evidence type="ECO:0000313" key="2">
    <source>
        <dbReference type="EMBL" id="SMX73492.1"/>
    </source>
</evidence>